<keyword evidence="2" id="KW-1185">Reference proteome</keyword>
<evidence type="ECO:0000313" key="1">
    <source>
        <dbReference type="EMBL" id="KAJ7207161.1"/>
    </source>
</evidence>
<name>A0AAD6YBC2_9AGAR</name>
<sequence length="333" mass="36414">MLGEIGATPDAEARALFQVNFCQWGALEVSRETVRVFRDRNPSGSGGRLLNVGSSSGNGFVGMPLLHLFCKSHSSSAVEGFTESLRLEPGKLRFFIVKICVLHRIGMLAQARGAAKTCPELPHGAFSHGVLLSSEIKMSIPPQRLACGWKQVDITMVCENARDRYLSKIQGKPQDARLARAVDVDLVWTSGGINFFRPPSAAAVLQNFKALKVLSQAVGAYKHHVTYTEKAWTPRDNTCSTRRGLQDFEGNSTAARAPVPYSAFSLTKRDKHVKKGGSTFPTGVSPYGIRCFTHPDRQLHLRTVGLKPNTLDHMTVVSSGIMGFLQAQQTTFV</sequence>
<dbReference type="EMBL" id="JARJCW010000037">
    <property type="protein sequence ID" value="KAJ7207161.1"/>
    <property type="molecule type" value="Genomic_DNA"/>
</dbReference>
<dbReference type="Gene3D" id="3.40.50.720">
    <property type="entry name" value="NAD(P)-binding Rossmann-like Domain"/>
    <property type="match status" value="1"/>
</dbReference>
<gene>
    <name evidence="1" type="ORF">GGX14DRAFT_636517</name>
</gene>
<reference evidence="1" key="1">
    <citation type="submission" date="2023-03" db="EMBL/GenBank/DDBJ databases">
        <title>Massive genome expansion in bonnet fungi (Mycena s.s.) driven by repeated elements and novel gene families across ecological guilds.</title>
        <authorList>
            <consortium name="Lawrence Berkeley National Laboratory"/>
            <person name="Harder C.B."/>
            <person name="Miyauchi S."/>
            <person name="Viragh M."/>
            <person name="Kuo A."/>
            <person name="Thoen E."/>
            <person name="Andreopoulos B."/>
            <person name="Lu D."/>
            <person name="Skrede I."/>
            <person name="Drula E."/>
            <person name="Henrissat B."/>
            <person name="Morin E."/>
            <person name="Kohler A."/>
            <person name="Barry K."/>
            <person name="LaButti K."/>
            <person name="Morin E."/>
            <person name="Salamov A."/>
            <person name="Lipzen A."/>
            <person name="Mereny Z."/>
            <person name="Hegedus B."/>
            <person name="Baldrian P."/>
            <person name="Stursova M."/>
            <person name="Weitz H."/>
            <person name="Taylor A."/>
            <person name="Grigoriev I.V."/>
            <person name="Nagy L.G."/>
            <person name="Martin F."/>
            <person name="Kauserud H."/>
        </authorList>
    </citation>
    <scope>NUCLEOTIDE SEQUENCE</scope>
    <source>
        <strain evidence="1">9144</strain>
    </source>
</reference>
<evidence type="ECO:0000313" key="2">
    <source>
        <dbReference type="Proteomes" id="UP001219525"/>
    </source>
</evidence>
<comment type="caution">
    <text evidence="1">The sequence shown here is derived from an EMBL/GenBank/DDBJ whole genome shotgun (WGS) entry which is preliminary data.</text>
</comment>
<protein>
    <submittedName>
        <fullName evidence="1">Uncharacterized protein</fullName>
    </submittedName>
</protein>
<dbReference type="AlphaFoldDB" id="A0AAD6YBC2"/>
<organism evidence="1 2">
    <name type="scientific">Mycena pura</name>
    <dbReference type="NCBI Taxonomy" id="153505"/>
    <lineage>
        <taxon>Eukaryota</taxon>
        <taxon>Fungi</taxon>
        <taxon>Dikarya</taxon>
        <taxon>Basidiomycota</taxon>
        <taxon>Agaricomycotina</taxon>
        <taxon>Agaricomycetes</taxon>
        <taxon>Agaricomycetidae</taxon>
        <taxon>Agaricales</taxon>
        <taxon>Marasmiineae</taxon>
        <taxon>Mycenaceae</taxon>
        <taxon>Mycena</taxon>
    </lineage>
</organism>
<proteinExistence type="predicted"/>
<dbReference type="Proteomes" id="UP001219525">
    <property type="component" value="Unassembled WGS sequence"/>
</dbReference>
<accession>A0AAD6YBC2</accession>